<dbReference type="InterPro" id="IPR018091">
    <property type="entry name" value="PEP_carboxykin_GTP_CS"/>
</dbReference>
<keyword evidence="10 11" id="KW-0456">Lyase</keyword>
<dbReference type="CDD" id="cd00819">
    <property type="entry name" value="PEPCK_GTP"/>
    <property type="match status" value="1"/>
</dbReference>
<feature type="binding site" evidence="11">
    <location>
        <position position="79"/>
    </location>
    <ligand>
        <name>substrate</name>
    </ligand>
</feature>
<dbReference type="EMBL" id="CP000804">
    <property type="protein sequence ID" value="ABU58917.1"/>
    <property type="molecule type" value="Genomic_DNA"/>
</dbReference>
<dbReference type="PANTHER" id="PTHR11561">
    <property type="entry name" value="PHOSPHOENOLPYRUVATE CARBOXYKINASE"/>
    <property type="match status" value="1"/>
</dbReference>
<evidence type="ECO:0000256" key="4">
    <source>
        <dbReference type="ARBA" id="ARBA00022432"/>
    </source>
</evidence>
<dbReference type="eggNOG" id="COG1274">
    <property type="taxonomic scope" value="Bacteria"/>
</dbReference>
<dbReference type="GO" id="GO:0030145">
    <property type="term" value="F:manganese ion binding"/>
    <property type="evidence" value="ECO:0007669"/>
    <property type="project" value="UniProtKB-UniRule"/>
</dbReference>
<dbReference type="GO" id="GO:0046327">
    <property type="term" value="P:glycerol biosynthetic process from pyruvate"/>
    <property type="evidence" value="ECO:0007669"/>
    <property type="project" value="TreeGrafter"/>
</dbReference>
<dbReference type="SUPFAM" id="SSF53795">
    <property type="entry name" value="PEP carboxykinase-like"/>
    <property type="match status" value="1"/>
</dbReference>
<evidence type="ECO:0000259" key="12">
    <source>
        <dbReference type="Pfam" id="PF00821"/>
    </source>
</evidence>
<evidence type="ECO:0000256" key="5">
    <source>
        <dbReference type="ARBA" id="ARBA00022723"/>
    </source>
</evidence>
<dbReference type="GO" id="GO:0004613">
    <property type="term" value="F:phosphoenolpyruvate carboxykinase (GTP) activity"/>
    <property type="evidence" value="ECO:0007669"/>
    <property type="project" value="UniProtKB-UniRule"/>
</dbReference>
<keyword evidence="6 11" id="KW-0547">Nucleotide-binding</keyword>
<comment type="cofactor">
    <cofactor evidence="11">
        <name>Mn(2+)</name>
        <dbReference type="ChEBI" id="CHEBI:29035"/>
    </cofactor>
    <text evidence="11">Binds 1 Mn(2+) ion per subunit.</text>
</comment>
<dbReference type="RefSeq" id="WP_012121341.1">
    <property type="nucleotide sequence ID" value="NC_009767.1"/>
</dbReference>
<dbReference type="InterPro" id="IPR008210">
    <property type="entry name" value="PEP_carboxykinase_N"/>
</dbReference>
<dbReference type="GO" id="GO:0006107">
    <property type="term" value="P:oxaloacetate metabolic process"/>
    <property type="evidence" value="ECO:0007669"/>
    <property type="project" value="TreeGrafter"/>
</dbReference>
<dbReference type="NCBIfam" id="NF003253">
    <property type="entry name" value="PRK04210.1"/>
    <property type="match status" value="1"/>
</dbReference>
<dbReference type="InterPro" id="IPR035077">
    <property type="entry name" value="PEP_carboxykinase_GTP_C"/>
</dbReference>
<feature type="binding site" evidence="11">
    <location>
        <begin position="270"/>
        <end position="275"/>
    </location>
    <ligand>
        <name>GTP</name>
        <dbReference type="ChEBI" id="CHEBI:37565"/>
    </ligand>
</feature>
<evidence type="ECO:0000313" key="14">
    <source>
        <dbReference type="EMBL" id="ABU58917.1"/>
    </source>
</evidence>
<keyword evidence="5 11" id="KW-0479">Metal-binding</keyword>
<dbReference type="EC" id="4.1.1.32" evidence="11"/>
<evidence type="ECO:0000256" key="6">
    <source>
        <dbReference type="ARBA" id="ARBA00022741"/>
    </source>
</evidence>
<dbReference type="KEGG" id="rca:Rcas_2846"/>
<dbReference type="SUPFAM" id="SSF68923">
    <property type="entry name" value="PEP carboxykinase N-terminal domain"/>
    <property type="match status" value="1"/>
</dbReference>
<feature type="binding site" evidence="11">
    <location>
        <position position="227"/>
    </location>
    <ligand>
        <name>Mn(2+)</name>
        <dbReference type="ChEBI" id="CHEBI:29035"/>
    </ligand>
</feature>
<comment type="catalytic activity">
    <reaction evidence="11">
        <text>oxaloacetate + GTP = phosphoenolpyruvate + GDP + CO2</text>
        <dbReference type="Rhea" id="RHEA:10388"/>
        <dbReference type="ChEBI" id="CHEBI:16452"/>
        <dbReference type="ChEBI" id="CHEBI:16526"/>
        <dbReference type="ChEBI" id="CHEBI:37565"/>
        <dbReference type="ChEBI" id="CHEBI:58189"/>
        <dbReference type="ChEBI" id="CHEBI:58702"/>
        <dbReference type="EC" id="4.1.1.32"/>
    </reaction>
</comment>
<feature type="binding site" evidence="11">
    <location>
        <position position="298"/>
    </location>
    <ligand>
        <name>Mn(2+)</name>
        <dbReference type="ChEBI" id="CHEBI:29035"/>
    </ligand>
</feature>
<dbReference type="GO" id="GO:0042594">
    <property type="term" value="P:response to starvation"/>
    <property type="evidence" value="ECO:0007669"/>
    <property type="project" value="TreeGrafter"/>
</dbReference>
<dbReference type="GO" id="GO:0005829">
    <property type="term" value="C:cytosol"/>
    <property type="evidence" value="ECO:0007669"/>
    <property type="project" value="TreeGrafter"/>
</dbReference>
<dbReference type="Gene3D" id="3.90.228.20">
    <property type="match status" value="1"/>
</dbReference>
<dbReference type="InterPro" id="IPR008209">
    <property type="entry name" value="PEP_carboxykinase_GTP"/>
</dbReference>
<protein>
    <recommendedName>
        <fullName evidence="11">Phosphoenolpyruvate carboxykinase [GTP]</fullName>
        <shortName evidence="11">PEP carboxykinase</shortName>
        <shortName evidence="11">PEPCK</shortName>
        <ecNumber evidence="11">4.1.1.32</ecNumber>
    </recommendedName>
    <alternativeName>
        <fullName evidence="11">GTP-dependent phosphoenolpyruvate carboxykinase</fullName>
        <shortName evidence="11">GTP-PEPCK</shortName>
    </alternativeName>
</protein>
<dbReference type="GO" id="GO:0006094">
    <property type="term" value="P:gluconeogenesis"/>
    <property type="evidence" value="ECO:0007669"/>
    <property type="project" value="UniProtKB-UniRule"/>
</dbReference>
<dbReference type="STRING" id="383372.Rcas_2846"/>
<dbReference type="GO" id="GO:0005525">
    <property type="term" value="F:GTP binding"/>
    <property type="evidence" value="ECO:0007669"/>
    <property type="project" value="UniProtKB-UniRule"/>
</dbReference>
<feature type="binding site" evidence="11">
    <location>
        <begin position="218"/>
        <end position="220"/>
    </location>
    <ligand>
        <name>substrate</name>
    </ligand>
</feature>
<organism evidence="14 15">
    <name type="scientific">Roseiflexus castenholzii (strain DSM 13941 / HLO8)</name>
    <dbReference type="NCBI Taxonomy" id="383372"/>
    <lineage>
        <taxon>Bacteria</taxon>
        <taxon>Bacillati</taxon>
        <taxon>Chloroflexota</taxon>
        <taxon>Chloroflexia</taxon>
        <taxon>Chloroflexales</taxon>
        <taxon>Roseiflexineae</taxon>
        <taxon>Roseiflexaceae</taxon>
        <taxon>Roseiflexus</taxon>
    </lineage>
</organism>
<proteinExistence type="inferred from homology"/>
<keyword evidence="14" id="KW-0670">Pyruvate</keyword>
<dbReference type="Gene3D" id="2.170.8.10">
    <property type="entry name" value="Phosphoenolpyruvate Carboxykinase, domain 2"/>
    <property type="match status" value="1"/>
</dbReference>
<reference evidence="14 15" key="1">
    <citation type="submission" date="2007-08" db="EMBL/GenBank/DDBJ databases">
        <title>Complete sequence of Roseiflexus castenholzii DSM 13941.</title>
        <authorList>
            <consortium name="US DOE Joint Genome Institute"/>
            <person name="Copeland A."/>
            <person name="Lucas S."/>
            <person name="Lapidus A."/>
            <person name="Barry K."/>
            <person name="Glavina del Rio T."/>
            <person name="Dalin E."/>
            <person name="Tice H."/>
            <person name="Pitluck S."/>
            <person name="Thompson L.S."/>
            <person name="Brettin T."/>
            <person name="Bruce D."/>
            <person name="Detter J.C."/>
            <person name="Han C."/>
            <person name="Tapia R."/>
            <person name="Schmutz J."/>
            <person name="Larimer F."/>
            <person name="Land M."/>
            <person name="Hauser L."/>
            <person name="Kyrpides N."/>
            <person name="Mikhailova N."/>
            <person name="Bryant D.A."/>
            <person name="Hanada S."/>
            <person name="Tsukatani Y."/>
            <person name="Richardson P."/>
        </authorList>
    </citation>
    <scope>NUCLEOTIDE SEQUENCE [LARGE SCALE GENOMIC DNA]</scope>
    <source>
        <strain evidence="15">DSM 13941 / HLO8</strain>
    </source>
</reference>
<comment type="function">
    <text evidence="11">Catalyzes the conversion of oxaloacetate (OAA) to phosphoenolpyruvate (PEP), the rate-limiting step in the metabolic pathway that produces glucose from lactate and other precursors derived from the citric acid cycle.</text>
</comment>
<keyword evidence="15" id="KW-1185">Reference proteome</keyword>
<dbReference type="PROSITE" id="PS00505">
    <property type="entry name" value="PEPCK_GTP"/>
    <property type="match status" value="1"/>
</dbReference>
<gene>
    <name evidence="11" type="primary">pckG</name>
    <name evidence="14" type="ordered locus">Rcas_2846</name>
</gene>
<dbReference type="Gene3D" id="3.40.449.10">
    <property type="entry name" value="Phosphoenolpyruvate Carboxykinase, domain 1"/>
    <property type="match status" value="1"/>
</dbReference>
<keyword evidence="8 11" id="KW-0342">GTP-binding</keyword>
<evidence type="ECO:0000313" key="15">
    <source>
        <dbReference type="Proteomes" id="UP000000263"/>
    </source>
</evidence>
<evidence type="ECO:0000256" key="1">
    <source>
        <dbReference type="ARBA" id="ARBA00004742"/>
    </source>
</evidence>
<sequence length="619" mass="69758">METSVMEVPAYVTNEKLIRWVQEMVDLCKPDRVHWCDGSKAEYDALCEQLVQSGTFTRLNQEKWPGCFLARSDPSDVARVEDRTFICSVSRNDAGPTNNWMAPREMKETLIPLFDGSMRGRTMYVIPFCMGPIGSPLAQIGVELTDSAYVVVNMWIMTRIGKKVIEALGNNDFVPCLHSVGAPLAPGQKDVPWPCNPTVKYIVHFPEERMIWSYGSGYGGNALLGKKCLALRIASVIARDEGWLAEHMLILGVKDPKGRKTYVAAAFPSACGKTNFAMLIPPKPFQEEGWEVTTVGDDIAWIKPGPDGRLYAINPESGYFGVAPGTSYDTNPNAMVALSRNTIFTNVALTPDGGVWWEGMTKEPPPEAIDWQGKHWTPDSGRKAAHPNARFTAPAAQNPAIDPDWENPQGVPIRAFIFGGRRSMVVPLVYQSFNWTFGVYLAATMGSEMTAAAFGKIGEVRRDPMAMLPFCGYHMGDYFNHWLQFGRTIPNPPRIFSVNWFRKDAEGNFLWPGFGENMRVLKWIVERANGRAVGIESPIGWMPRYDDIDWRGLENFSEEKFTELMAVDRDQWSQEILLHEELFLKLYDRLPKEFRSVRDLLLSALWRSPEHWDLLDGGH</sequence>
<evidence type="ECO:0000256" key="2">
    <source>
        <dbReference type="ARBA" id="ARBA00005796"/>
    </source>
</evidence>
<dbReference type="GO" id="GO:0016301">
    <property type="term" value="F:kinase activity"/>
    <property type="evidence" value="ECO:0007669"/>
    <property type="project" value="UniProtKB-KW"/>
</dbReference>
<dbReference type="Pfam" id="PF00821">
    <property type="entry name" value="PEPCK_GTP"/>
    <property type="match status" value="1"/>
</dbReference>
<dbReference type="PIRSF" id="PIRSF001348">
    <property type="entry name" value="PEP_carboxykinase_GTP"/>
    <property type="match status" value="1"/>
</dbReference>
<dbReference type="OrthoDB" id="9758871at2"/>
<dbReference type="Proteomes" id="UP000000263">
    <property type="component" value="Chromosome"/>
</dbReference>
<feature type="binding site" evidence="11">
    <location>
        <position position="269"/>
    </location>
    <ligand>
        <name>substrate</name>
    </ligand>
</feature>
<feature type="domain" description="Phosphoenolpyruvate carboxykinase C-terminal P-loop" evidence="12">
    <location>
        <begin position="243"/>
        <end position="598"/>
    </location>
</feature>
<keyword evidence="4 11" id="KW-0312">Gluconeogenesis</keyword>
<dbReference type="InterPro" id="IPR035078">
    <property type="entry name" value="PEP_carboxykinase_GTP_N"/>
</dbReference>
<evidence type="ECO:0000256" key="10">
    <source>
        <dbReference type="ARBA" id="ARBA00023239"/>
    </source>
</evidence>
<keyword evidence="7 11" id="KW-0210">Decarboxylase</keyword>
<feature type="binding site" evidence="11">
    <location>
        <position position="390"/>
    </location>
    <ligand>
        <name>GTP</name>
        <dbReference type="ChEBI" id="CHEBI:37565"/>
    </ligand>
</feature>
<name>A7NMY8_ROSCS</name>
<dbReference type="Pfam" id="PF17297">
    <property type="entry name" value="PEPCK_N"/>
    <property type="match status" value="1"/>
</dbReference>
<feature type="domain" description="Phosphoenolpyruvate carboxykinase GTP-utilising N-terminal" evidence="13">
    <location>
        <begin position="19"/>
        <end position="239"/>
    </location>
</feature>
<comment type="pathway">
    <text evidence="1 11">Carbohydrate biosynthesis; gluconeogenesis.</text>
</comment>
<dbReference type="GO" id="GO:0071333">
    <property type="term" value="P:cellular response to glucose stimulus"/>
    <property type="evidence" value="ECO:0007669"/>
    <property type="project" value="TreeGrafter"/>
</dbReference>
<dbReference type="FunFam" id="3.40.449.10:FF:000005">
    <property type="entry name" value="Phosphoenolpyruvate carboxykinase [GTP]"/>
    <property type="match status" value="1"/>
</dbReference>
<feature type="binding site" evidence="11">
    <location>
        <position position="247"/>
    </location>
    <ligand>
        <name>Mn(2+)</name>
        <dbReference type="ChEBI" id="CHEBI:29035"/>
    </ligand>
</feature>
<evidence type="ECO:0000259" key="13">
    <source>
        <dbReference type="Pfam" id="PF17297"/>
    </source>
</evidence>
<keyword evidence="11" id="KW-0963">Cytoplasm</keyword>
<comment type="subcellular location">
    <subcellularLocation>
        <location evidence="11">Cytoplasm</location>
    </subcellularLocation>
</comment>
<dbReference type="UniPathway" id="UPA00138"/>
<comment type="similarity">
    <text evidence="2 11">Belongs to the phosphoenolpyruvate carboxykinase [GTP] family.</text>
</comment>
<keyword evidence="14" id="KW-0418">Kinase</keyword>
<feature type="active site" evidence="11">
    <location>
        <position position="271"/>
    </location>
</feature>
<evidence type="ECO:0000256" key="11">
    <source>
        <dbReference type="HAMAP-Rule" id="MF_00452"/>
    </source>
</evidence>
<keyword evidence="9 11" id="KW-0464">Manganese</keyword>
<comment type="subunit">
    <text evidence="3 11">Monomer.</text>
</comment>
<keyword evidence="14" id="KW-0808">Transferase</keyword>
<evidence type="ECO:0000256" key="3">
    <source>
        <dbReference type="ARBA" id="ARBA00011245"/>
    </source>
</evidence>
<accession>A7NMY8</accession>
<dbReference type="HAMAP" id="MF_00452">
    <property type="entry name" value="PEPCK_GTP"/>
    <property type="match status" value="1"/>
</dbReference>
<dbReference type="GO" id="GO:0033993">
    <property type="term" value="P:response to lipid"/>
    <property type="evidence" value="ECO:0007669"/>
    <property type="project" value="TreeGrafter"/>
</dbReference>
<feature type="binding site" evidence="11">
    <location>
        <position position="421"/>
    </location>
    <ligand>
        <name>GTP</name>
        <dbReference type="ChEBI" id="CHEBI:37565"/>
    </ligand>
</feature>
<dbReference type="InterPro" id="IPR013035">
    <property type="entry name" value="PEP_carboxykinase_C"/>
</dbReference>
<feature type="binding site" evidence="11">
    <location>
        <begin position="388"/>
        <end position="390"/>
    </location>
    <ligand>
        <name>substrate</name>
    </ligand>
</feature>
<dbReference type="GO" id="GO:0019543">
    <property type="term" value="P:propionate catabolic process"/>
    <property type="evidence" value="ECO:0007669"/>
    <property type="project" value="TreeGrafter"/>
</dbReference>
<evidence type="ECO:0000256" key="8">
    <source>
        <dbReference type="ARBA" id="ARBA00023134"/>
    </source>
</evidence>
<evidence type="ECO:0000256" key="7">
    <source>
        <dbReference type="ARBA" id="ARBA00022793"/>
    </source>
</evidence>
<dbReference type="PANTHER" id="PTHR11561:SF0">
    <property type="entry name" value="PHOSPHOENOLPYRUVATE CARBOXYKINASE [GTP]-RELATED"/>
    <property type="match status" value="1"/>
</dbReference>
<feature type="binding site" evidence="11">
    <location>
        <begin position="514"/>
        <end position="517"/>
    </location>
    <ligand>
        <name>GTP</name>
        <dbReference type="ChEBI" id="CHEBI:37565"/>
    </ligand>
</feature>
<evidence type="ECO:0000256" key="9">
    <source>
        <dbReference type="ARBA" id="ARBA00023211"/>
    </source>
</evidence>
<dbReference type="AlphaFoldDB" id="A7NMY8"/>
<dbReference type="HOGENOM" id="CLU_028872_1_1_0"/>